<evidence type="ECO:0000313" key="2">
    <source>
        <dbReference type="Proteomes" id="UP000236547"/>
    </source>
</evidence>
<dbReference type="Proteomes" id="UP000236547">
    <property type="component" value="Unassembled WGS sequence"/>
</dbReference>
<sequence>MELLHETHQLHFFSNNSDIEPTAPFINAFKRELQAFNLVPVSGNELNFSGAGGKQRQFLVLITPDNKLRIEFPTSEVVVVVEGGTIEEFREISNSVLSALEKLFPMKMANRLSILNSKYFRSDVDGYRSLYQKLFTYKDAEPFEWDNRIVERKELPESKELINSISTIRRCEVRSPFIDGGRQQDIIAIEMDSNTIHQNSEMRFSISDSRQVFAELFNCNDSLILALGRYF</sequence>
<name>A0ABX4W536_VIBDI</name>
<accession>A0ABX4W536</accession>
<dbReference type="RefSeq" id="WP_102969730.1">
    <property type="nucleotide sequence ID" value="NZ_POSM01000051.1"/>
</dbReference>
<proteinExistence type="predicted"/>
<organism evidence="1 2">
    <name type="scientific">Vibrio diazotrophicus</name>
    <dbReference type="NCBI Taxonomy" id="685"/>
    <lineage>
        <taxon>Bacteria</taxon>
        <taxon>Pseudomonadati</taxon>
        <taxon>Pseudomonadota</taxon>
        <taxon>Gammaproteobacteria</taxon>
        <taxon>Vibrionales</taxon>
        <taxon>Vibrionaceae</taxon>
        <taxon>Vibrio</taxon>
    </lineage>
</organism>
<comment type="caution">
    <text evidence="1">The sequence shown here is derived from an EMBL/GenBank/DDBJ whole genome shotgun (WGS) entry which is preliminary data.</text>
</comment>
<evidence type="ECO:0000313" key="1">
    <source>
        <dbReference type="EMBL" id="PNH96735.1"/>
    </source>
</evidence>
<protein>
    <submittedName>
        <fullName evidence="1">Uncharacterized protein</fullName>
    </submittedName>
</protein>
<keyword evidence="2" id="KW-1185">Reference proteome</keyword>
<reference evidence="1 2" key="1">
    <citation type="submission" date="2018-01" db="EMBL/GenBank/DDBJ databases">
        <title>Draft genome sequences of six Vibrio diazotrophicus strains isolated from deep-sea sediments of the Baltic Sea.</title>
        <authorList>
            <person name="Castillo D."/>
            <person name="Vandieken V."/>
            <person name="Chiang O."/>
            <person name="Middelboe M."/>
        </authorList>
    </citation>
    <scope>NUCLEOTIDE SEQUENCE [LARGE SCALE GENOMIC DNA]</scope>
    <source>
        <strain evidence="1 2">65.10M</strain>
    </source>
</reference>
<gene>
    <name evidence="1" type="ORF">C1O25_21370</name>
</gene>
<dbReference type="EMBL" id="POSM01000051">
    <property type="protein sequence ID" value="PNH96735.1"/>
    <property type="molecule type" value="Genomic_DNA"/>
</dbReference>